<dbReference type="InterPro" id="IPR002466">
    <property type="entry name" value="A_deamin"/>
</dbReference>
<evidence type="ECO:0000313" key="4">
    <source>
        <dbReference type="EMBL" id="QAB05534.1"/>
    </source>
</evidence>
<dbReference type="CDD" id="cd19875">
    <property type="entry name" value="DSRM_EIF2AK2-like"/>
    <property type="match status" value="1"/>
</dbReference>
<dbReference type="GO" id="GO:0006396">
    <property type="term" value="P:RNA processing"/>
    <property type="evidence" value="ECO:0007669"/>
    <property type="project" value="InterPro"/>
</dbReference>
<keyword evidence="1" id="KW-0694">RNA-binding</keyword>
<accession>A0A5B7KXK6</accession>
<dbReference type="GO" id="GO:0005737">
    <property type="term" value="C:cytoplasm"/>
    <property type="evidence" value="ECO:0007669"/>
    <property type="project" value="TreeGrafter"/>
</dbReference>
<feature type="domain" description="DRBM" evidence="2">
    <location>
        <begin position="24"/>
        <end position="92"/>
    </location>
</feature>
<dbReference type="GO" id="GO:0008251">
    <property type="term" value="F:tRNA-specific adenosine deaminase activity"/>
    <property type="evidence" value="ECO:0007669"/>
    <property type="project" value="TreeGrafter"/>
</dbReference>
<dbReference type="GO" id="GO:0003726">
    <property type="term" value="F:double-stranded RNA adenosine deaminase activity"/>
    <property type="evidence" value="ECO:0007669"/>
    <property type="project" value="TreeGrafter"/>
</dbReference>
<feature type="domain" description="A to I editase" evidence="3">
    <location>
        <begin position="162"/>
        <end position="477"/>
    </location>
</feature>
<dbReference type="PROSITE" id="PS50141">
    <property type="entry name" value="A_DEAMIN_EDITASE"/>
    <property type="match status" value="1"/>
</dbReference>
<sequence>MGEGTTVMAGAQGPSFASLYGDRDPVSVLMEYGQTREVTVEFTEFSRSGPDHASCFHTAAIVDGVQHVDGVGSSKKVAKKEAAEKALKTIYDKGRKRLKEANFEMNNTFEDQTDLSHAHKIKLLTRGVLELAEETQLVYYTKDKIAAAIVLEMHHGRFVAVGLGTGNRCILHQHMRDDGGRIIHSHAEIIAKRAFIRYLYKQLERYEDRRGHHLFERNPVTGKLKIRDDVKLHLYISRPPCGDASAFPTIGNGPTRMKAIRKQGQLRTIIEDGEGAIPTDSYIPAGESGSERLRIMTCSDKICRWNALGLQGALLSHFMDPLYLSSVIIGSYSGDQREHIPRAIFGRLTTGDLRQDLQPPYRVNTPEISYPDADLHDNYNINKSRQYYVTWTFGDAGVEVIDGMTGAMVGGSISAKESRLSKQAFFASFRSLCRKFNRPDMLKTSYKEAKLLSEDYQASKTTLYQHFQTCGYGPWYSVENNYSVDSFS</sequence>
<dbReference type="AlphaFoldDB" id="A0A5B7KXK6"/>
<reference evidence="4" key="1">
    <citation type="submission" date="2018-08" db="EMBL/GenBank/DDBJ databases">
        <authorList>
            <person name="Rosani U."/>
            <person name="Bai C.-M."/>
        </authorList>
    </citation>
    <scope>NUCLEOTIDE SEQUENCE</scope>
    <source>
        <strain evidence="4">ADAR2a_51884</strain>
    </source>
</reference>
<evidence type="ECO:0000259" key="2">
    <source>
        <dbReference type="PROSITE" id="PS50137"/>
    </source>
</evidence>
<dbReference type="PANTHER" id="PTHR10910:SF62">
    <property type="entry name" value="AT07585P-RELATED"/>
    <property type="match status" value="1"/>
</dbReference>
<dbReference type="PROSITE" id="PS50137">
    <property type="entry name" value="DS_RBD"/>
    <property type="match status" value="1"/>
</dbReference>
<dbReference type="Gene3D" id="3.30.160.20">
    <property type="match status" value="1"/>
</dbReference>
<dbReference type="SMART" id="SM00552">
    <property type="entry name" value="ADEAMc"/>
    <property type="match status" value="1"/>
</dbReference>
<dbReference type="SUPFAM" id="SSF54768">
    <property type="entry name" value="dsRNA-binding domain-like"/>
    <property type="match status" value="1"/>
</dbReference>
<dbReference type="EMBL" id="MH708892">
    <property type="protein sequence ID" value="QAB05534.1"/>
    <property type="molecule type" value="mRNA"/>
</dbReference>
<dbReference type="SMART" id="SM00358">
    <property type="entry name" value="DSRM"/>
    <property type="match status" value="1"/>
</dbReference>
<dbReference type="GO" id="GO:0006382">
    <property type="term" value="P:adenosine to inosine editing"/>
    <property type="evidence" value="ECO:0007669"/>
    <property type="project" value="TreeGrafter"/>
</dbReference>
<dbReference type="Pfam" id="PF00035">
    <property type="entry name" value="dsrm"/>
    <property type="match status" value="1"/>
</dbReference>
<protein>
    <submittedName>
        <fullName evidence="4">Double-stranded RNA-specific adenosine deaminase 2a</fullName>
    </submittedName>
</protein>
<dbReference type="Pfam" id="PF02137">
    <property type="entry name" value="A_deamin"/>
    <property type="match status" value="1"/>
</dbReference>
<dbReference type="PANTHER" id="PTHR10910">
    <property type="entry name" value="EUKARYOTE SPECIFIC DSRNA BINDING PROTEIN"/>
    <property type="match status" value="1"/>
</dbReference>
<evidence type="ECO:0000259" key="3">
    <source>
        <dbReference type="PROSITE" id="PS50141"/>
    </source>
</evidence>
<name>A0A5B7KXK6_HALDV</name>
<dbReference type="GO" id="GO:0003725">
    <property type="term" value="F:double-stranded RNA binding"/>
    <property type="evidence" value="ECO:0007669"/>
    <property type="project" value="TreeGrafter"/>
</dbReference>
<dbReference type="GO" id="GO:0005730">
    <property type="term" value="C:nucleolus"/>
    <property type="evidence" value="ECO:0007669"/>
    <property type="project" value="TreeGrafter"/>
</dbReference>
<gene>
    <name evidence="4" type="primary">ADAR2a</name>
</gene>
<proteinExistence type="evidence at transcript level"/>
<organism evidence="4">
    <name type="scientific">Haliotis diversicolor</name>
    <name type="common">Abalone</name>
    <name type="synonym">Sulculus diversicolor</name>
    <dbReference type="NCBI Taxonomy" id="36095"/>
    <lineage>
        <taxon>Eukaryota</taxon>
        <taxon>Metazoa</taxon>
        <taxon>Spiralia</taxon>
        <taxon>Lophotrochozoa</taxon>
        <taxon>Mollusca</taxon>
        <taxon>Gastropoda</taxon>
        <taxon>Vetigastropoda</taxon>
        <taxon>Lepetellida</taxon>
        <taxon>Haliotoidea</taxon>
        <taxon>Haliotidae</taxon>
        <taxon>Haliotis</taxon>
    </lineage>
</organism>
<dbReference type="InterPro" id="IPR014720">
    <property type="entry name" value="dsRBD_dom"/>
</dbReference>
<evidence type="ECO:0000256" key="1">
    <source>
        <dbReference type="PROSITE-ProRule" id="PRU00266"/>
    </source>
</evidence>